<comment type="subcellular location">
    <subcellularLocation>
        <location evidence="14">Endomembrane system</location>
        <topology evidence="14">Single-pass type I membrane protein</topology>
    </subcellularLocation>
    <subcellularLocation>
        <location evidence="1">Membrane</location>
        <topology evidence="1">Peripheral membrane protein</topology>
    </subcellularLocation>
    <subcellularLocation>
        <location evidence="2">Secreted</location>
        <location evidence="2">Cell wall</location>
    </subcellularLocation>
</comment>
<evidence type="ECO:0000256" key="10">
    <source>
        <dbReference type="ARBA" id="ARBA00022989"/>
    </source>
</evidence>
<dbReference type="InterPro" id="IPR001245">
    <property type="entry name" value="Ser-Thr/Tyr_kinase_cat_dom"/>
</dbReference>
<dbReference type="InterPro" id="IPR001611">
    <property type="entry name" value="Leu-rich_rpt"/>
</dbReference>
<dbReference type="GO" id="GO:0016020">
    <property type="term" value="C:membrane"/>
    <property type="evidence" value="ECO:0007669"/>
    <property type="project" value="UniProtKB-SubCell"/>
</dbReference>
<evidence type="ECO:0000256" key="7">
    <source>
        <dbReference type="ARBA" id="ARBA00022729"/>
    </source>
</evidence>
<dbReference type="PANTHER" id="PTHR46084">
    <property type="entry name" value="PROTEIN MALE DISCOVERER 2"/>
    <property type="match status" value="1"/>
</dbReference>
<evidence type="ECO:0000256" key="3">
    <source>
        <dbReference type="ARBA" id="ARBA00022512"/>
    </source>
</evidence>
<dbReference type="GO" id="GO:0012505">
    <property type="term" value="C:endomembrane system"/>
    <property type="evidence" value="ECO:0007669"/>
    <property type="project" value="UniProtKB-SubCell"/>
</dbReference>
<keyword evidence="4" id="KW-0964">Secreted</keyword>
<dbReference type="Gene3D" id="3.80.10.10">
    <property type="entry name" value="Ribonuclease Inhibitor"/>
    <property type="match status" value="1"/>
</dbReference>
<dbReference type="InterPro" id="IPR011009">
    <property type="entry name" value="Kinase-like_dom_sf"/>
</dbReference>
<keyword evidence="6 16" id="KW-0812">Transmembrane</keyword>
<evidence type="ECO:0000256" key="5">
    <source>
        <dbReference type="ARBA" id="ARBA00022614"/>
    </source>
</evidence>
<dbReference type="PROSITE" id="PS50011">
    <property type="entry name" value="PROTEIN_KINASE_DOM"/>
    <property type="match status" value="1"/>
</dbReference>
<proteinExistence type="inferred from homology"/>
<dbReference type="GO" id="GO:0004672">
    <property type="term" value="F:protein kinase activity"/>
    <property type="evidence" value="ECO:0007669"/>
    <property type="project" value="InterPro"/>
</dbReference>
<dbReference type="Proteomes" id="UP000087171">
    <property type="component" value="Chromosome Ca1"/>
</dbReference>
<dbReference type="Pfam" id="PF08263">
    <property type="entry name" value="LRRNT_2"/>
    <property type="match status" value="1"/>
</dbReference>
<evidence type="ECO:0000259" key="17">
    <source>
        <dbReference type="PROSITE" id="PS50011"/>
    </source>
</evidence>
<keyword evidence="9" id="KW-0611">Plant defense</keyword>
<feature type="compositionally biased region" description="Polar residues" evidence="15">
    <location>
        <begin position="313"/>
        <end position="338"/>
    </location>
</feature>
<evidence type="ECO:0000256" key="13">
    <source>
        <dbReference type="ARBA" id="ARBA00038043"/>
    </source>
</evidence>
<feature type="transmembrane region" description="Helical" evidence="16">
    <location>
        <begin position="7"/>
        <end position="25"/>
    </location>
</feature>
<dbReference type="PANTHER" id="PTHR46084:SF15">
    <property type="entry name" value="LRR RECEPTOR-LIKE KINASE"/>
    <property type="match status" value="1"/>
</dbReference>
<dbReference type="Gene3D" id="3.30.200.20">
    <property type="entry name" value="Phosphorylase Kinase, domain 1"/>
    <property type="match status" value="1"/>
</dbReference>
<evidence type="ECO:0000256" key="16">
    <source>
        <dbReference type="SAM" id="Phobius"/>
    </source>
</evidence>
<reference evidence="19" key="2">
    <citation type="submission" date="2025-08" db="UniProtKB">
        <authorList>
            <consortium name="RefSeq"/>
        </authorList>
    </citation>
    <scope>IDENTIFICATION</scope>
    <source>
        <tissue evidence="19">Etiolated seedlings</tissue>
    </source>
</reference>
<dbReference type="GeneID" id="101506021"/>
<comment type="similarity">
    <text evidence="13">Belongs to the polygalacturonase-inhibiting protein family.</text>
</comment>
<dbReference type="KEGG" id="cam:101506021"/>
<evidence type="ECO:0000256" key="2">
    <source>
        <dbReference type="ARBA" id="ARBA00004191"/>
    </source>
</evidence>
<evidence type="ECO:0000256" key="9">
    <source>
        <dbReference type="ARBA" id="ARBA00022821"/>
    </source>
</evidence>
<name>A0A3Q7XIM5_CICAR</name>
<dbReference type="InterPro" id="IPR000719">
    <property type="entry name" value="Prot_kinase_dom"/>
</dbReference>
<dbReference type="Gene3D" id="1.10.510.10">
    <property type="entry name" value="Transferase(Phosphotransferase) domain 1"/>
    <property type="match status" value="1"/>
</dbReference>
<keyword evidence="7" id="KW-0732">Signal</keyword>
<keyword evidence="5" id="KW-0433">Leucine-rich repeat</keyword>
<dbReference type="InterPro" id="IPR032675">
    <property type="entry name" value="LRR_dom_sf"/>
</dbReference>
<evidence type="ECO:0000313" key="18">
    <source>
        <dbReference type="Proteomes" id="UP000087171"/>
    </source>
</evidence>
<dbReference type="AlphaFoldDB" id="A0A3Q7XIM5"/>
<evidence type="ECO:0000313" key="19">
    <source>
        <dbReference type="RefSeq" id="XP_027186238.1"/>
    </source>
</evidence>
<sequence>MGMRYNTFGFWFIIYNICFISLLGIHQCWSLNDEGLALLEFRARITCDPRVALENWNPNDCDPCKWFGVHCIDGRVQMLDLNGLSLEGTLAPELGKLSHLKYLVLWNNNFSGAIPKELGDLAELELLDLRENNLSGSIPAEISRMLSLKHLLLCDNKIEESDSQDQEKFRFPSKSLLVDHCSSPLTTLFSCINRKFGHGVWHSNFKQWNKPDSLIIPIKVALLKCLNAFSLPLFKQGHEEKFGDLQPRANEAEITMNVPSLINYARRRLLGESSNLAAEPYSGGPITDFSYDPIIISSGSIPAVPDVDKKQNQSHSPLPSPSDSAFDGNQTNQQHSANGGSGKLWKYIIIIIVVAVLLIVVVVLSIWRKRAAKIIKPWKTGISGQLQRAFITGVPKLNRGELETACEDFSNIVIRFEGCTVYKGTLSSGVEIAVVSTLIDSSQEWSKSMELNYRKKIATLSRINHKNFVNLIGYCEEEEPFTRMLIFEYAPNGILFEHIHVREVERLDWRERVRIIMGIAYCLQYMHHDLNPPVAHSKVASNMIMLTDDYAAKLAEVTFRNIEAPSRTSRGDSKKSDLRRADLDDNVFDFGILLLEIISGKLPQSEEQCNLVNWATECLNDKRSISYMIDPNLQSFKDNELDVICEVIQDCIQPDSKLRPTMRDITSKLKEVLSVTPEQAVPRLSPLWWAELEILSVETT</sequence>
<evidence type="ECO:0000256" key="12">
    <source>
        <dbReference type="ARBA" id="ARBA00023157"/>
    </source>
</evidence>
<keyword evidence="10 16" id="KW-1133">Transmembrane helix</keyword>
<dbReference type="FunFam" id="3.30.200.20:FF:000489">
    <property type="entry name" value="Inactive receptor-like serine/threonine-protein kinase"/>
    <property type="match status" value="1"/>
</dbReference>
<dbReference type="STRING" id="3827.A0A3Q7XIM5"/>
<keyword evidence="11 16" id="KW-0472">Membrane</keyword>
<keyword evidence="12" id="KW-1015">Disulfide bond</keyword>
<keyword evidence="18" id="KW-1185">Reference proteome</keyword>
<dbReference type="RefSeq" id="XP_027186238.1">
    <property type="nucleotide sequence ID" value="XM_027330437.1"/>
</dbReference>
<keyword evidence="8" id="KW-0677">Repeat</keyword>
<dbReference type="GO" id="GO:0006952">
    <property type="term" value="P:defense response"/>
    <property type="evidence" value="ECO:0007669"/>
    <property type="project" value="UniProtKB-KW"/>
</dbReference>
<dbReference type="OrthoDB" id="291737at2759"/>
<dbReference type="Pfam" id="PF13855">
    <property type="entry name" value="LRR_8"/>
    <property type="match status" value="1"/>
</dbReference>
<feature type="region of interest" description="Disordered" evidence="15">
    <location>
        <begin position="306"/>
        <end position="338"/>
    </location>
</feature>
<evidence type="ECO:0000256" key="1">
    <source>
        <dbReference type="ARBA" id="ARBA00004170"/>
    </source>
</evidence>
<accession>A0A3Q7XIM5</accession>
<evidence type="ECO:0000256" key="11">
    <source>
        <dbReference type="ARBA" id="ARBA00023136"/>
    </source>
</evidence>
<dbReference type="GO" id="GO:0005524">
    <property type="term" value="F:ATP binding"/>
    <property type="evidence" value="ECO:0007669"/>
    <property type="project" value="InterPro"/>
</dbReference>
<evidence type="ECO:0000256" key="4">
    <source>
        <dbReference type="ARBA" id="ARBA00022525"/>
    </source>
</evidence>
<feature type="transmembrane region" description="Helical" evidence="16">
    <location>
        <begin position="344"/>
        <end position="367"/>
    </location>
</feature>
<reference evidence="18" key="1">
    <citation type="journal article" date="2013" name="Nat. Biotechnol.">
        <title>Draft genome sequence of chickpea (Cicer arietinum) provides a resource for trait improvement.</title>
        <authorList>
            <person name="Varshney R.K."/>
            <person name="Song C."/>
            <person name="Saxena R.K."/>
            <person name="Azam S."/>
            <person name="Yu S."/>
            <person name="Sharpe A.G."/>
            <person name="Cannon S."/>
            <person name="Baek J."/>
            <person name="Rosen B.D."/>
            <person name="Tar'an B."/>
            <person name="Millan T."/>
            <person name="Zhang X."/>
            <person name="Ramsay L.D."/>
            <person name="Iwata A."/>
            <person name="Wang Y."/>
            <person name="Nelson W."/>
            <person name="Farmer A.D."/>
            <person name="Gaur P.M."/>
            <person name="Soderlund C."/>
            <person name="Penmetsa R.V."/>
            <person name="Xu C."/>
            <person name="Bharti A.K."/>
            <person name="He W."/>
            <person name="Winter P."/>
            <person name="Zhao S."/>
            <person name="Hane J.K."/>
            <person name="Carrasquilla-Garcia N."/>
            <person name="Condie J.A."/>
            <person name="Upadhyaya H.D."/>
            <person name="Luo M.C."/>
            <person name="Thudi M."/>
            <person name="Gowda C.L."/>
            <person name="Singh N.P."/>
            <person name="Lichtenzveig J."/>
            <person name="Gali K.K."/>
            <person name="Rubio J."/>
            <person name="Nadarajan N."/>
            <person name="Dolezel J."/>
            <person name="Bansal K.C."/>
            <person name="Xu X."/>
            <person name="Edwards D."/>
            <person name="Zhang G."/>
            <person name="Kahl G."/>
            <person name="Gil J."/>
            <person name="Singh K.B."/>
            <person name="Datta S.K."/>
            <person name="Jackson S.A."/>
            <person name="Wang J."/>
            <person name="Cook D.R."/>
        </authorList>
    </citation>
    <scope>NUCLEOTIDE SEQUENCE [LARGE SCALE GENOMIC DNA]</scope>
    <source>
        <strain evidence="18">cv. CDC Frontier</strain>
    </source>
</reference>
<protein>
    <submittedName>
        <fullName evidence="19">Protein MALE DISCOVERER 2-like</fullName>
    </submittedName>
</protein>
<dbReference type="SUPFAM" id="SSF52058">
    <property type="entry name" value="L domain-like"/>
    <property type="match status" value="1"/>
</dbReference>
<organism evidence="18 19">
    <name type="scientific">Cicer arietinum</name>
    <name type="common">Chickpea</name>
    <name type="synonym">Garbanzo</name>
    <dbReference type="NCBI Taxonomy" id="3827"/>
    <lineage>
        <taxon>Eukaryota</taxon>
        <taxon>Viridiplantae</taxon>
        <taxon>Streptophyta</taxon>
        <taxon>Embryophyta</taxon>
        <taxon>Tracheophyta</taxon>
        <taxon>Spermatophyta</taxon>
        <taxon>Magnoliopsida</taxon>
        <taxon>eudicotyledons</taxon>
        <taxon>Gunneridae</taxon>
        <taxon>Pentapetalae</taxon>
        <taxon>rosids</taxon>
        <taxon>fabids</taxon>
        <taxon>Fabales</taxon>
        <taxon>Fabaceae</taxon>
        <taxon>Papilionoideae</taxon>
        <taxon>50 kb inversion clade</taxon>
        <taxon>NPAAA clade</taxon>
        <taxon>Hologalegina</taxon>
        <taxon>IRL clade</taxon>
        <taxon>Cicereae</taxon>
        <taxon>Cicer</taxon>
    </lineage>
</organism>
<evidence type="ECO:0000256" key="6">
    <source>
        <dbReference type="ARBA" id="ARBA00022692"/>
    </source>
</evidence>
<feature type="domain" description="Protein kinase" evidence="17">
    <location>
        <begin position="391"/>
        <end position="673"/>
    </location>
</feature>
<dbReference type="FunFam" id="3.80.10.10:FF:000400">
    <property type="entry name" value="Nuclear pore complex protein NUP107"/>
    <property type="match status" value="1"/>
</dbReference>
<gene>
    <name evidence="19" type="primary">LOC101506021</name>
</gene>
<dbReference type="SUPFAM" id="SSF56112">
    <property type="entry name" value="Protein kinase-like (PK-like)"/>
    <property type="match status" value="1"/>
</dbReference>
<evidence type="ECO:0000256" key="15">
    <source>
        <dbReference type="SAM" id="MobiDB-lite"/>
    </source>
</evidence>
<evidence type="ECO:0000256" key="8">
    <source>
        <dbReference type="ARBA" id="ARBA00022737"/>
    </source>
</evidence>
<keyword evidence="3" id="KW-0134">Cell wall</keyword>
<evidence type="ECO:0000256" key="14">
    <source>
        <dbReference type="ARBA" id="ARBA00046288"/>
    </source>
</evidence>
<dbReference type="InterPro" id="IPR013210">
    <property type="entry name" value="LRR_N_plant-typ"/>
</dbReference>
<dbReference type="Pfam" id="PF07714">
    <property type="entry name" value="PK_Tyr_Ser-Thr"/>
    <property type="match status" value="1"/>
</dbReference>